<evidence type="ECO:0000256" key="2">
    <source>
        <dbReference type="ARBA" id="ARBA00022801"/>
    </source>
</evidence>
<reference evidence="3 4" key="1">
    <citation type="journal article" date="2012" name="ISME J.">
        <title>Genomic insights to SAR86, an abundant and uncultivated marine bacterial lineage.</title>
        <authorList>
            <person name="Dupont C.L."/>
            <person name="Rusch D.B."/>
            <person name="Yooseph S."/>
            <person name="Lombardo M.J."/>
            <person name="Richter R.A."/>
            <person name="Valas R."/>
            <person name="Novotny M."/>
            <person name="Yee-Greenbaum J."/>
            <person name="Selengut J.D."/>
            <person name="Haft D.H."/>
            <person name="Halpern A.L."/>
            <person name="Lasken R.S."/>
            <person name="Nealson K."/>
            <person name="Friedman R."/>
            <person name="Venter J.C."/>
        </authorList>
    </citation>
    <scope>NUCLEOTIDE SEQUENCE [LARGE SCALE GENOMIC DNA]</scope>
</reference>
<proteinExistence type="inferred from homology"/>
<dbReference type="Proteomes" id="UP000010305">
    <property type="component" value="Unassembled WGS sequence"/>
</dbReference>
<evidence type="ECO:0000313" key="3">
    <source>
        <dbReference type="EMBL" id="EJP71721.1"/>
    </source>
</evidence>
<gene>
    <name evidence="3" type="ORF">NT01SARS_0197</name>
</gene>
<dbReference type="InterPro" id="IPR029069">
    <property type="entry name" value="HotDog_dom_sf"/>
</dbReference>
<dbReference type="SUPFAM" id="SSF54637">
    <property type="entry name" value="Thioesterase/thiol ester dehydrase-isomerase"/>
    <property type="match status" value="1"/>
</dbReference>
<sequence length="136" mass="15776">MSKLIKCKSLNFKIYVEDTDFQGVVYHANYIKFFERARSEFLSDNKISQSELKKNDQAFVIKSVNIKYIAAAELGDNIYVESEVEKKSNARMIFNQKVINCDNEKEYAIGVVEVCFINLVTKKPQKFPDDLLLIFD</sequence>
<dbReference type="InterPro" id="IPR006684">
    <property type="entry name" value="YbgC/YbaW"/>
</dbReference>
<keyword evidence="2" id="KW-0378">Hydrolase</keyword>
<dbReference type="Pfam" id="PF13279">
    <property type="entry name" value="4HBT_2"/>
    <property type="match status" value="1"/>
</dbReference>
<evidence type="ECO:0000313" key="4">
    <source>
        <dbReference type="Proteomes" id="UP000010305"/>
    </source>
</evidence>
<dbReference type="HOGENOM" id="CLU_101141_7_1_6"/>
<dbReference type="Gene3D" id="3.10.129.10">
    <property type="entry name" value="Hotdog Thioesterase"/>
    <property type="match status" value="1"/>
</dbReference>
<dbReference type="EMBL" id="JH611156">
    <property type="protein sequence ID" value="EJP71721.1"/>
    <property type="molecule type" value="Genomic_DNA"/>
</dbReference>
<dbReference type="AlphaFoldDB" id="J5KDM4"/>
<dbReference type="GO" id="GO:0047617">
    <property type="term" value="F:fatty acyl-CoA hydrolase activity"/>
    <property type="evidence" value="ECO:0007669"/>
    <property type="project" value="TreeGrafter"/>
</dbReference>
<evidence type="ECO:0000256" key="1">
    <source>
        <dbReference type="ARBA" id="ARBA00005953"/>
    </source>
</evidence>
<dbReference type="PANTHER" id="PTHR31793:SF37">
    <property type="entry name" value="ACYL-COA THIOESTER HYDROLASE YBGC"/>
    <property type="match status" value="1"/>
</dbReference>
<dbReference type="InterPro" id="IPR050563">
    <property type="entry name" value="4-hydroxybenzoyl-CoA_TE"/>
</dbReference>
<dbReference type="PIRSF" id="PIRSF003230">
    <property type="entry name" value="YbgC"/>
    <property type="match status" value="1"/>
</dbReference>
<dbReference type="NCBIfam" id="TIGR00051">
    <property type="entry name" value="YbgC/FadM family acyl-CoA thioesterase"/>
    <property type="match status" value="1"/>
</dbReference>
<dbReference type="PANTHER" id="PTHR31793">
    <property type="entry name" value="4-HYDROXYBENZOYL-COA THIOESTERASE FAMILY MEMBER"/>
    <property type="match status" value="1"/>
</dbReference>
<protein>
    <submittedName>
        <fullName evidence="3">Thioesterase</fullName>
    </submittedName>
</protein>
<accession>J5KDM4</accession>
<dbReference type="CDD" id="cd00586">
    <property type="entry name" value="4HBT"/>
    <property type="match status" value="1"/>
</dbReference>
<name>J5KDM4_9GAMM</name>
<organism evidence="3 4">
    <name type="scientific">SAR86 cluster bacterium SAR86A</name>
    <dbReference type="NCBI Taxonomy" id="1123866"/>
    <lineage>
        <taxon>Bacteria</taxon>
        <taxon>Pseudomonadati</taxon>
        <taxon>Pseudomonadota</taxon>
        <taxon>Gammaproteobacteria</taxon>
        <taxon>SAR86 cluster</taxon>
    </lineage>
</organism>
<comment type="similarity">
    <text evidence="1">Belongs to the 4-hydroxybenzoyl-CoA thioesterase family.</text>
</comment>
<dbReference type="STRING" id="1123866.NT01SARS_0197"/>